<dbReference type="AlphaFoldDB" id="A0A543AFT1"/>
<dbReference type="RefSeq" id="WP_141867053.1">
    <property type="nucleotide sequence ID" value="NZ_BAABAN010000007.1"/>
</dbReference>
<gene>
    <name evidence="2" type="ORF">FB556_1910</name>
</gene>
<dbReference type="PANTHER" id="PTHR11669:SF8">
    <property type="entry name" value="DNA POLYMERASE III SUBUNIT DELTA"/>
    <property type="match status" value="1"/>
</dbReference>
<dbReference type="InterPro" id="IPR003593">
    <property type="entry name" value="AAA+_ATPase"/>
</dbReference>
<dbReference type="Gene3D" id="3.40.50.300">
    <property type="entry name" value="P-loop containing nucleotide triphosphate hydrolases"/>
    <property type="match status" value="1"/>
</dbReference>
<sequence>MSNSVWQSLAGQHAVIDQLTGQQTMTAPTHAWLFTGPPGSGRSLAARAFAQTLQCEQPEPADRGCGSCQACVTIAAGTHADVNIVTTEKVSYAIEDVRDLVATAHDRPSTGRWRIIIIEDADRMTERATNVLLKAIEEPPERTIWMLSAPSPADVLVTIRSRTRHVNLVIPSVEDVARLLTERDNIDPQLAEVCARASQSHVGVARWLARSPEARERRDMIAHLPLTIRSASAAVQAAEDLHKLVQDEAEASSSDRNAAERARLLRSLGLTEDETIPPKLRIHVRRMEDNQTARNRRAIHDALDRAMIDLSSIYRDVLLLHVSPDTALINEHLRAKLTEYSQTVSAEHCLSALEAITQARRRLAGNVPPLLALEAMLLAFIPRTRRHAPL</sequence>
<protein>
    <submittedName>
        <fullName evidence="2">DNA polymerase-3 subunit delta</fullName>
    </submittedName>
</protein>
<evidence type="ECO:0000313" key="3">
    <source>
        <dbReference type="Proteomes" id="UP000319746"/>
    </source>
</evidence>
<dbReference type="OrthoDB" id="9809531at2"/>
<name>A0A543AFT1_9MICC</name>
<accession>A0A543AFT1</accession>
<proteinExistence type="predicted"/>
<feature type="domain" description="AAA+ ATPase" evidence="1">
    <location>
        <begin position="28"/>
        <end position="171"/>
    </location>
</feature>
<dbReference type="GO" id="GO:0003677">
    <property type="term" value="F:DNA binding"/>
    <property type="evidence" value="ECO:0007669"/>
    <property type="project" value="InterPro"/>
</dbReference>
<dbReference type="InterPro" id="IPR027417">
    <property type="entry name" value="P-loop_NTPase"/>
</dbReference>
<evidence type="ECO:0000259" key="1">
    <source>
        <dbReference type="SMART" id="SM00382"/>
    </source>
</evidence>
<dbReference type="PANTHER" id="PTHR11669">
    <property type="entry name" value="REPLICATION FACTOR C / DNA POLYMERASE III GAMMA-TAU SUBUNIT"/>
    <property type="match status" value="1"/>
</dbReference>
<dbReference type="InterPro" id="IPR008921">
    <property type="entry name" value="DNA_pol3_clamp-load_cplx_C"/>
</dbReference>
<dbReference type="GO" id="GO:0008408">
    <property type="term" value="F:3'-5' exonuclease activity"/>
    <property type="evidence" value="ECO:0007669"/>
    <property type="project" value="InterPro"/>
</dbReference>
<dbReference type="NCBIfam" id="TIGR00678">
    <property type="entry name" value="holB"/>
    <property type="match status" value="1"/>
</dbReference>
<dbReference type="EMBL" id="VFOU01000003">
    <property type="protein sequence ID" value="TQL71430.1"/>
    <property type="molecule type" value="Genomic_DNA"/>
</dbReference>
<dbReference type="InterPro" id="IPR004622">
    <property type="entry name" value="DNA_pol_HolB"/>
</dbReference>
<dbReference type="SUPFAM" id="SSF52540">
    <property type="entry name" value="P-loop containing nucleoside triphosphate hydrolases"/>
    <property type="match status" value="1"/>
</dbReference>
<evidence type="ECO:0000313" key="2">
    <source>
        <dbReference type="EMBL" id="TQL71430.1"/>
    </source>
</evidence>
<dbReference type="Proteomes" id="UP000319746">
    <property type="component" value="Unassembled WGS sequence"/>
</dbReference>
<dbReference type="NCBIfam" id="NF005926">
    <property type="entry name" value="PRK07940.1"/>
    <property type="match status" value="1"/>
</dbReference>
<dbReference type="Pfam" id="PF13177">
    <property type="entry name" value="DNA_pol3_delta2"/>
    <property type="match status" value="1"/>
</dbReference>
<organism evidence="2 3">
    <name type="scientific">Enteractinococcus coprophilus</name>
    <dbReference type="NCBI Taxonomy" id="1027633"/>
    <lineage>
        <taxon>Bacteria</taxon>
        <taxon>Bacillati</taxon>
        <taxon>Actinomycetota</taxon>
        <taxon>Actinomycetes</taxon>
        <taxon>Micrococcales</taxon>
        <taxon>Micrococcaceae</taxon>
    </lineage>
</organism>
<dbReference type="SMART" id="SM00382">
    <property type="entry name" value="AAA"/>
    <property type="match status" value="1"/>
</dbReference>
<comment type="caution">
    <text evidence="2">The sequence shown here is derived from an EMBL/GenBank/DDBJ whole genome shotgun (WGS) entry which is preliminary data.</text>
</comment>
<dbReference type="SUPFAM" id="SSF48019">
    <property type="entry name" value="post-AAA+ oligomerization domain-like"/>
    <property type="match status" value="1"/>
</dbReference>
<keyword evidence="3" id="KW-1185">Reference proteome</keyword>
<dbReference type="GO" id="GO:0006261">
    <property type="term" value="P:DNA-templated DNA replication"/>
    <property type="evidence" value="ECO:0007669"/>
    <property type="project" value="TreeGrafter"/>
</dbReference>
<dbReference type="InterPro" id="IPR050238">
    <property type="entry name" value="DNA_Rep/Repair_Clamp_Loader"/>
</dbReference>
<dbReference type="GO" id="GO:0003887">
    <property type="term" value="F:DNA-directed DNA polymerase activity"/>
    <property type="evidence" value="ECO:0007669"/>
    <property type="project" value="InterPro"/>
</dbReference>
<reference evidence="2 3" key="1">
    <citation type="submission" date="2019-06" db="EMBL/GenBank/DDBJ databases">
        <title>Sequencing the genomes of 1000 actinobacteria strains.</title>
        <authorList>
            <person name="Klenk H.-P."/>
        </authorList>
    </citation>
    <scope>NUCLEOTIDE SEQUENCE [LARGE SCALE GENOMIC DNA]</scope>
    <source>
        <strain evidence="2 3">DSM 24083</strain>
    </source>
</reference>